<accession>A0AAV1DCV8</accession>
<feature type="region of interest" description="Disordered" evidence="6">
    <location>
        <begin position="181"/>
        <end position="261"/>
    </location>
</feature>
<dbReference type="InterPro" id="IPR016177">
    <property type="entry name" value="DNA-bd_dom_sf"/>
</dbReference>
<comment type="subcellular location">
    <subcellularLocation>
        <location evidence="1">Nucleus</location>
    </subcellularLocation>
</comment>
<feature type="domain" description="MBD" evidence="7">
    <location>
        <begin position="129"/>
        <end position="208"/>
    </location>
</feature>
<dbReference type="SUPFAM" id="SSF54171">
    <property type="entry name" value="DNA-binding domain"/>
    <property type="match status" value="1"/>
</dbReference>
<dbReference type="EMBL" id="OX459122">
    <property type="protein sequence ID" value="CAI9105704.1"/>
    <property type="molecule type" value="Genomic_DNA"/>
</dbReference>
<dbReference type="Pfam" id="PF01429">
    <property type="entry name" value="MBD"/>
    <property type="match status" value="1"/>
</dbReference>
<keyword evidence="4" id="KW-0804">Transcription</keyword>
<dbReference type="PANTHER" id="PTHR12396">
    <property type="entry name" value="METHYL-CPG BINDING PROTEIN, MBD"/>
    <property type="match status" value="1"/>
</dbReference>
<organism evidence="8 9">
    <name type="scientific">Oldenlandia corymbosa var. corymbosa</name>
    <dbReference type="NCBI Taxonomy" id="529605"/>
    <lineage>
        <taxon>Eukaryota</taxon>
        <taxon>Viridiplantae</taxon>
        <taxon>Streptophyta</taxon>
        <taxon>Embryophyta</taxon>
        <taxon>Tracheophyta</taxon>
        <taxon>Spermatophyta</taxon>
        <taxon>Magnoliopsida</taxon>
        <taxon>eudicotyledons</taxon>
        <taxon>Gunneridae</taxon>
        <taxon>Pentapetalae</taxon>
        <taxon>asterids</taxon>
        <taxon>lamiids</taxon>
        <taxon>Gentianales</taxon>
        <taxon>Rubiaceae</taxon>
        <taxon>Rubioideae</taxon>
        <taxon>Spermacoceae</taxon>
        <taxon>Hedyotis-Oldenlandia complex</taxon>
        <taxon>Oldenlandia</taxon>
    </lineage>
</organism>
<evidence type="ECO:0000256" key="4">
    <source>
        <dbReference type="ARBA" id="ARBA00023163"/>
    </source>
</evidence>
<feature type="compositionally biased region" description="Polar residues" evidence="6">
    <location>
        <begin position="240"/>
        <end position="257"/>
    </location>
</feature>
<evidence type="ECO:0000256" key="5">
    <source>
        <dbReference type="ARBA" id="ARBA00023242"/>
    </source>
</evidence>
<keyword evidence="5" id="KW-0539">Nucleus</keyword>
<feature type="region of interest" description="Disordered" evidence="6">
    <location>
        <begin position="88"/>
        <end position="134"/>
    </location>
</feature>
<feature type="compositionally biased region" description="Polar residues" evidence="6">
    <location>
        <begin position="49"/>
        <end position="61"/>
    </location>
</feature>
<dbReference type="PANTHER" id="PTHR12396:SF46">
    <property type="entry name" value="METHYL-CPG-BINDING DOMAIN-CONTAINING PROTEIN 6"/>
    <property type="match status" value="1"/>
</dbReference>
<name>A0AAV1DCV8_OLDCO</name>
<sequence length="284" mass="31046">MNLTSCSISGDLISSFKFNAFMRKVFAISAVTTKLFVLPILKDGMTEPLPTTTGQNPSEQNPLDDPGLFGDPDPLLENGWFIDPEAAVPSEPMAGVDPDTKAAPEATAGEASPIMATPVSQRRARRTAEDVSERPDWLPEGWKMEVKVRTSGATVGTADRYFFSPSGERFRSKVEVLHYLETGSRRKNGRKSKDDPDPASTEKPSESPAERKKKKPKATSNAKNFSDLNFDFKNPPESVTWVQSDASGDNWVPSTDDGNVPIDAKEWGTVYARLSQLDKSSDAS</sequence>
<keyword evidence="3" id="KW-0238">DNA-binding</keyword>
<evidence type="ECO:0000313" key="9">
    <source>
        <dbReference type="Proteomes" id="UP001161247"/>
    </source>
</evidence>
<evidence type="ECO:0000313" key="8">
    <source>
        <dbReference type="EMBL" id="CAI9105704.1"/>
    </source>
</evidence>
<keyword evidence="2" id="KW-0805">Transcription regulation</keyword>
<proteinExistence type="predicted"/>
<dbReference type="Gene3D" id="3.30.890.10">
    <property type="entry name" value="Methyl-cpg-binding Protein 2, Chain A"/>
    <property type="match status" value="1"/>
</dbReference>
<evidence type="ECO:0000256" key="1">
    <source>
        <dbReference type="ARBA" id="ARBA00004123"/>
    </source>
</evidence>
<evidence type="ECO:0000259" key="7">
    <source>
        <dbReference type="SMART" id="SM00391"/>
    </source>
</evidence>
<feature type="compositionally biased region" description="Polar residues" evidence="6">
    <location>
        <begin position="218"/>
        <end position="227"/>
    </location>
</feature>
<dbReference type="Proteomes" id="UP001161247">
    <property type="component" value="Chromosome 5"/>
</dbReference>
<gene>
    <name evidence="8" type="ORF">OLC1_LOCUS14345</name>
</gene>
<keyword evidence="9" id="KW-1185">Reference proteome</keyword>
<dbReference type="SMART" id="SM00391">
    <property type="entry name" value="MBD"/>
    <property type="match status" value="1"/>
</dbReference>
<protein>
    <submittedName>
        <fullName evidence="8">OLC1v1004690C1</fullName>
    </submittedName>
</protein>
<dbReference type="InterPro" id="IPR001739">
    <property type="entry name" value="Methyl_CpG_DNA-bd"/>
</dbReference>
<dbReference type="GO" id="GO:0003677">
    <property type="term" value="F:DNA binding"/>
    <property type="evidence" value="ECO:0007669"/>
    <property type="project" value="UniProtKB-KW"/>
</dbReference>
<evidence type="ECO:0000256" key="3">
    <source>
        <dbReference type="ARBA" id="ARBA00023125"/>
    </source>
</evidence>
<reference evidence="8" key="1">
    <citation type="submission" date="2023-03" db="EMBL/GenBank/DDBJ databases">
        <authorList>
            <person name="Julca I."/>
        </authorList>
    </citation>
    <scope>NUCLEOTIDE SEQUENCE</scope>
</reference>
<evidence type="ECO:0000256" key="6">
    <source>
        <dbReference type="SAM" id="MobiDB-lite"/>
    </source>
</evidence>
<evidence type="ECO:0000256" key="2">
    <source>
        <dbReference type="ARBA" id="ARBA00023015"/>
    </source>
</evidence>
<dbReference type="AlphaFoldDB" id="A0AAV1DCV8"/>
<feature type="region of interest" description="Disordered" evidence="6">
    <location>
        <begin position="48"/>
        <end position="70"/>
    </location>
</feature>
<dbReference type="GO" id="GO:0005634">
    <property type="term" value="C:nucleus"/>
    <property type="evidence" value="ECO:0007669"/>
    <property type="project" value="UniProtKB-SubCell"/>
</dbReference>
<dbReference type="CDD" id="cd01396">
    <property type="entry name" value="MeCP2_MBD"/>
    <property type="match status" value="1"/>
</dbReference>